<proteinExistence type="predicted"/>
<name>A0A1Y0B0B7_9LAMI</name>
<reference evidence="1" key="1">
    <citation type="submission" date="2017-03" db="EMBL/GenBank/DDBJ databases">
        <title>The mitochondrial genome of the carnivorous plant Utricularia reniformis (Lentibulariaceae): structure, comparative analysis and evolutionary landmarks.</title>
        <authorList>
            <person name="Silva S.R."/>
            <person name="Alvarenga D.O."/>
            <person name="Michael T.P."/>
            <person name="Miranda V.F.O."/>
            <person name="Varani A.M."/>
        </authorList>
    </citation>
    <scope>NUCLEOTIDE SEQUENCE</scope>
</reference>
<sequence length="54" mass="6449">MRNVLTLKMRTCFLCLCREENDHRDAHRKLDDLSRSIVRISRFNPFPITETENG</sequence>
<dbReference type="AlphaFoldDB" id="A0A1Y0B0B7"/>
<evidence type="ECO:0000313" key="1">
    <source>
        <dbReference type="EMBL" id="ART30840.1"/>
    </source>
</evidence>
<dbReference type="EMBL" id="KY774314">
    <property type="protein sequence ID" value="ART30840.1"/>
    <property type="molecule type" value="Genomic_DNA"/>
</dbReference>
<accession>A0A1Y0B0B7</accession>
<organism evidence="1">
    <name type="scientific">Utricularia reniformis</name>
    <dbReference type="NCBI Taxonomy" id="192314"/>
    <lineage>
        <taxon>Eukaryota</taxon>
        <taxon>Viridiplantae</taxon>
        <taxon>Streptophyta</taxon>
        <taxon>Embryophyta</taxon>
        <taxon>Tracheophyta</taxon>
        <taxon>Spermatophyta</taxon>
        <taxon>Magnoliopsida</taxon>
        <taxon>eudicotyledons</taxon>
        <taxon>Gunneridae</taxon>
        <taxon>Pentapetalae</taxon>
        <taxon>asterids</taxon>
        <taxon>lamiids</taxon>
        <taxon>Lamiales</taxon>
        <taxon>Lentibulariaceae</taxon>
        <taxon>Utricularia</taxon>
    </lineage>
</organism>
<geneLocation type="mitochondrion" evidence="1"/>
<gene>
    <name evidence="1" type="ORF">AEK19_MT0584</name>
</gene>
<keyword evidence="1" id="KW-0496">Mitochondrion</keyword>
<protein>
    <submittedName>
        <fullName evidence="1">Uncharacterized protein</fullName>
    </submittedName>
</protein>